<dbReference type="PANTHER" id="PTHR35869:SF1">
    <property type="entry name" value="OUTER-MEMBRANE LIPOPROTEIN CARRIER PROTEIN"/>
    <property type="match status" value="1"/>
</dbReference>
<dbReference type="Proteomes" id="UP000707206">
    <property type="component" value="Unassembled WGS sequence"/>
</dbReference>
<proteinExistence type="predicted"/>
<dbReference type="InterPro" id="IPR004564">
    <property type="entry name" value="OM_lipoprot_carrier_LolA-like"/>
</dbReference>
<keyword evidence="2" id="KW-0449">Lipoprotein</keyword>
<reference evidence="2" key="1">
    <citation type="submission" date="2019-07" db="EMBL/GenBank/DDBJ databases">
        <authorList>
            <person name="De-Chao Zhang Q."/>
        </authorList>
    </citation>
    <scope>NUCLEOTIDE SEQUENCE</scope>
    <source>
        <strain evidence="2">TP-CH-4</strain>
    </source>
</reference>
<keyword evidence="3" id="KW-1185">Reference proteome</keyword>
<sequence length="185" mass="21063">MNTGEASALRKKVKAVAKATRTISSDFTQYKHLDFLSNDIISKGTLAFKAPDWVKWEYTEPFSYAVLFKNQTLYINDDGKKSNMDLGNNKIFKQLNQLIAASIRGDMFDDATFDISYYKEDNGDLVHFIPKDPQFAEFISAFHITFSTVGEVEEVKMIEPSGDYTQIIFSNRTQNQPLPDAVFTQ</sequence>
<gene>
    <name evidence="2" type="ORF">FK220_014485</name>
</gene>
<dbReference type="EMBL" id="VIKU02000004">
    <property type="protein sequence ID" value="NHF60559.1"/>
    <property type="molecule type" value="Genomic_DNA"/>
</dbReference>
<organism evidence="2 3">
    <name type="scientific">Pelagihabitans pacificus</name>
    <dbReference type="NCBI Taxonomy" id="2696054"/>
    <lineage>
        <taxon>Bacteria</taxon>
        <taxon>Pseudomonadati</taxon>
        <taxon>Bacteroidota</taxon>
        <taxon>Flavobacteriia</taxon>
        <taxon>Flavobacteriales</taxon>
        <taxon>Flavobacteriaceae</taxon>
        <taxon>Pelagihabitans</taxon>
    </lineage>
</organism>
<name>A0A967E7S7_9FLAO</name>
<dbReference type="AlphaFoldDB" id="A0A967E7S7"/>
<dbReference type="Pfam" id="PF03548">
    <property type="entry name" value="LolA"/>
    <property type="match status" value="1"/>
</dbReference>
<dbReference type="CDD" id="cd16325">
    <property type="entry name" value="LolA"/>
    <property type="match status" value="1"/>
</dbReference>
<evidence type="ECO:0000313" key="3">
    <source>
        <dbReference type="Proteomes" id="UP000707206"/>
    </source>
</evidence>
<reference evidence="2" key="2">
    <citation type="submission" date="2020-03" db="EMBL/GenBank/DDBJ databases">
        <title>Flavobacteriaceae bacterium strain TP-CH-4, a member of the family Flavobacteriaceae isolated from a deep-sea seamount.</title>
        <authorList>
            <person name="Zhang D.-C."/>
        </authorList>
    </citation>
    <scope>NUCLEOTIDE SEQUENCE</scope>
    <source>
        <strain evidence="2">TP-CH-4</strain>
    </source>
</reference>
<dbReference type="PANTHER" id="PTHR35869">
    <property type="entry name" value="OUTER-MEMBRANE LIPOPROTEIN CARRIER PROTEIN"/>
    <property type="match status" value="1"/>
</dbReference>
<dbReference type="SUPFAM" id="SSF89392">
    <property type="entry name" value="Prokaryotic lipoproteins and lipoprotein localization factors"/>
    <property type="match status" value="1"/>
</dbReference>
<comment type="caution">
    <text evidence="2">The sequence shown here is derived from an EMBL/GenBank/DDBJ whole genome shotgun (WGS) entry which is preliminary data.</text>
</comment>
<evidence type="ECO:0000313" key="2">
    <source>
        <dbReference type="EMBL" id="NHF60559.1"/>
    </source>
</evidence>
<dbReference type="InterPro" id="IPR029046">
    <property type="entry name" value="LolA/LolB/LppX"/>
</dbReference>
<protein>
    <submittedName>
        <fullName evidence="2">Outer membrane lipoprotein carrier protein LolA</fullName>
    </submittedName>
</protein>
<keyword evidence="1" id="KW-0732">Signal</keyword>
<accession>A0A967E7S7</accession>
<dbReference type="Gene3D" id="2.50.20.10">
    <property type="entry name" value="Lipoprotein localisation LolA/LolB/LppX"/>
    <property type="match status" value="1"/>
</dbReference>
<evidence type="ECO:0000256" key="1">
    <source>
        <dbReference type="ARBA" id="ARBA00022729"/>
    </source>
</evidence>